<accession>A0A2T9YNV1</accession>
<organism evidence="3 4">
    <name type="scientific">Smittium simulii</name>
    <dbReference type="NCBI Taxonomy" id="133385"/>
    <lineage>
        <taxon>Eukaryota</taxon>
        <taxon>Fungi</taxon>
        <taxon>Fungi incertae sedis</taxon>
        <taxon>Zoopagomycota</taxon>
        <taxon>Kickxellomycotina</taxon>
        <taxon>Harpellomycetes</taxon>
        <taxon>Harpellales</taxon>
        <taxon>Legeriomycetaceae</taxon>
        <taxon>Smittium</taxon>
    </lineage>
</organism>
<evidence type="ECO:0000313" key="4">
    <source>
        <dbReference type="Proteomes" id="UP000245383"/>
    </source>
</evidence>
<keyword evidence="4" id="KW-1185">Reference proteome</keyword>
<feature type="transmembrane region" description="Helical" evidence="2">
    <location>
        <begin position="385"/>
        <end position="408"/>
    </location>
</feature>
<evidence type="ECO:0000256" key="1">
    <source>
        <dbReference type="SAM" id="Coils"/>
    </source>
</evidence>
<evidence type="ECO:0000256" key="2">
    <source>
        <dbReference type="SAM" id="Phobius"/>
    </source>
</evidence>
<comment type="caution">
    <text evidence="3">The sequence shown here is derived from an EMBL/GenBank/DDBJ whole genome shotgun (WGS) entry which is preliminary data.</text>
</comment>
<dbReference type="PANTHER" id="PTHR21535:SF51">
    <property type="entry name" value="MANGANESE RESISTANCE PROTEIN MNR2"/>
    <property type="match status" value="1"/>
</dbReference>
<keyword evidence="2" id="KW-1133">Transmembrane helix</keyword>
<proteinExistence type="predicted"/>
<feature type="transmembrane region" description="Helical" evidence="2">
    <location>
        <begin position="343"/>
        <end position="365"/>
    </location>
</feature>
<dbReference type="PANTHER" id="PTHR21535">
    <property type="entry name" value="MAGNESIUM AND COBALT TRANSPORT PROTEIN/MITOCHONDRIAL IMPORT INNER MEMBRANE TRANSLOCASE SUBUNIT TIM8"/>
    <property type="match status" value="1"/>
</dbReference>
<name>A0A2T9YNV1_9FUNG</name>
<gene>
    <name evidence="3" type="ORF">BB561_002866</name>
</gene>
<keyword evidence="1" id="KW-0175">Coiled coil</keyword>
<dbReference type="GO" id="GO:0046873">
    <property type="term" value="F:metal ion transmembrane transporter activity"/>
    <property type="evidence" value="ECO:0007669"/>
    <property type="project" value="InterPro"/>
</dbReference>
<dbReference type="InterPro" id="IPR045861">
    <property type="entry name" value="CorA_cytoplasmic_dom"/>
</dbReference>
<dbReference type="AlphaFoldDB" id="A0A2T9YNV1"/>
<evidence type="ECO:0008006" key="5">
    <source>
        <dbReference type="Google" id="ProtNLM"/>
    </source>
</evidence>
<evidence type="ECO:0000313" key="3">
    <source>
        <dbReference type="EMBL" id="PVU94028.1"/>
    </source>
</evidence>
<keyword evidence="2" id="KW-0472">Membrane</keyword>
<keyword evidence="2" id="KW-0812">Transmembrane</keyword>
<dbReference type="EMBL" id="MBFR01000104">
    <property type="protein sequence ID" value="PVU94028.1"/>
    <property type="molecule type" value="Genomic_DNA"/>
</dbReference>
<feature type="coiled-coil region" evidence="1">
    <location>
        <begin position="187"/>
        <end position="214"/>
    </location>
</feature>
<dbReference type="Gene3D" id="3.30.460.20">
    <property type="entry name" value="CorA soluble domain-like"/>
    <property type="match status" value="1"/>
</dbReference>
<dbReference type="OrthoDB" id="29879at2759"/>
<dbReference type="SUPFAM" id="SSF143865">
    <property type="entry name" value="CorA soluble domain-like"/>
    <property type="match status" value="1"/>
</dbReference>
<sequence>MLKLSDNRITVYFNTHVIRYFNSLSEKSEQYNLSVYQLLQTTLKQPKPYLSPEKVFSESAILWLDIVDPTENELLELAQLTSLNQINVDDLFEVNRYTDKYNYFSEYLFLELQNNPHSTCTEKEFFFDKYETTTFYILNPSLLVTIRGKANTVYRDELINIIEESPFSSKTSLSPEYLLFLLINSNLQDLYKAVNSAEIELDSIENMLSEISKEDQLIFFKNVFVIGAKIKTLIRNLRLKPTLIKKLLHDFKTRLTFNLSANSNLLQKKSLDTHQEALQIPLIINYYLDIKNSIYGLRALHDDAHSLLTRCNRFNHVLSDSYNYYLSTLLLESDQRRLAAFSILQNFSQIFGLSALSSILLQLFGTNVNIPFGVNQSNGEKNFKYNIQYLPFIFILVISLAIPISIYFKLGSSKKPNDQSDKIN</sequence>
<dbReference type="Proteomes" id="UP000245383">
    <property type="component" value="Unassembled WGS sequence"/>
</dbReference>
<dbReference type="GO" id="GO:0016020">
    <property type="term" value="C:membrane"/>
    <property type="evidence" value="ECO:0007669"/>
    <property type="project" value="InterPro"/>
</dbReference>
<reference evidence="3 4" key="1">
    <citation type="journal article" date="2018" name="MBio">
        <title>Comparative Genomics Reveals the Core Gene Toolbox for the Fungus-Insect Symbiosis.</title>
        <authorList>
            <person name="Wang Y."/>
            <person name="Stata M."/>
            <person name="Wang W."/>
            <person name="Stajich J.E."/>
            <person name="White M.M."/>
            <person name="Moncalvo J.M."/>
        </authorList>
    </citation>
    <scope>NUCLEOTIDE SEQUENCE [LARGE SCALE GENOMIC DNA]</scope>
    <source>
        <strain evidence="3 4">SWE-8-4</strain>
    </source>
</reference>
<protein>
    <recommendedName>
        <fullName evidence="5">Magnesium transporter</fullName>
    </recommendedName>
</protein>